<reference evidence="8 9" key="2">
    <citation type="submission" date="2018-11" db="EMBL/GenBank/DDBJ databases">
        <authorList>
            <consortium name="Pathogen Informatics"/>
        </authorList>
    </citation>
    <scope>NUCLEOTIDE SEQUENCE [LARGE SCALE GENOMIC DNA]</scope>
    <source>
        <strain evidence="8 9">Costa Rica</strain>
    </source>
</reference>
<evidence type="ECO:0000313" key="9">
    <source>
        <dbReference type="Proteomes" id="UP000267027"/>
    </source>
</evidence>
<keyword evidence="5 7" id="KW-0472">Membrane</keyword>
<reference evidence="10" key="1">
    <citation type="submission" date="2017-02" db="UniProtKB">
        <authorList>
            <consortium name="WormBaseParasite"/>
        </authorList>
    </citation>
    <scope>IDENTIFICATION</scope>
</reference>
<keyword evidence="9" id="KW-1185">Reference proteome</keyword>
<feature type="transmembrane region" description="Helical" evidence="7">
    <location>
        <begin position="22"/>
        <end position="44"/>
    </location>
</feature>
<evidence type="ECO:0000313" key="10">
    <source>
        <dbReference type="WBParaSite" id="ACOC_0001337301-mRNA-1"/>
    </source>
</evidence>
<name>A0A0R3Q2S5_ANGCS</name>
<evidence type="ECO:0000256" key="2">
    <source>
        <dbReference type="ARBA" id="ARBA00009530"/>
    </source>
</evidence>
<dbReference type="WBParaSite" id="ACOC_0001337301-mRNA-1">
    <property type="protein sequence ID" value="ACOC_0001337301-mRNA-1"/>
    <property type="gene ID" value="ACOC_0001337301"/>
</dbReference>
<dbReference type="AlphaFoldDB" id="A0A0R3Q2S5"/>
<dbReference type="Proteomes" id="UP000267027">
    <property type="component" value="Unassembled WGS sequence"/>
</dbReference>
<evidence type="ECO:0000256" key="6">
    <source>
        <dbReference type="SAM" id="MobiDB-lite"/>
    </source>
</evidence>
<feature type="region of interest" description="Disordered" evidence="6">
    <location>
        <begin position="74"/>
        <end position="107"/>
    </location>
</feature>
<protein>
    <submittedName>
        <fullName evidence="10">Protein SNA3</fullName>
    </submittedName>
</protein>
<keyword evidence="4 7" id="KW-1133">Transmembrane helix</keyword>
<comment type="subcellular location">
    <subcellularLocation>
        <location evidence="1">Membrane</location>
    </subcellularLocation>
</comment>
<evidence type="ECO:0000313" key="8">
    <source>
        <dbReference type="EMBL" id="VDM64959.1"/>
    </source>
</evidence>
<dbReference type="EMBL" id="UYYA01005953">
    <property type="protein sequence ID" value="VDM64959.1"/>
    <property type="molecule type" value="Genomic_DNA"/>
</dbReference>
<organism evidence="10">
    <name type="scientific">Angiostrongylus costaricensis</name>
    <name type="common">Nematode worm</name>
    <dbReference type="NCBI Taxonomy" id="334426"/>
    <lineage>
        <taxon>Eukaryota</taxon>
        <taxon>Metazoa</taxon>
        <taxon>Ecdysozoa</taxon>
        <taxon>Nematoda</taxon>
        <taxon>Chromadorea</taxon>
        <taxon>Rhabditida</taxon>
        <taxon>Rhabditina</taxon>
        <taxon>Rhabditomorpha</taxon>
        <taxon>Strongyloidea</taxon>
        <taxon>Metastrongylidae</taxon>
        <taxon>Angiostrongylus</taxon>
    </lineage>
</organism>
<dbReference type="GO" id="GO:0016020">
    <property type="term" value="C:membrane"/>
    <property type="evidence" value="ECO:0007669"/>
    <property type="project" value="UniProtKB-SubCell"/>
</dbReference>
<evidence type="ECO:0000256" key="4">
    <source>
        <dbReference type="ARBA" id="ARBA00022989"/>
    </source>
</evidence>
<proteinExistence type="inferred from homology"/>
<evidence type="ECO:0000256" key="1">
    <source>
        <dbReference type="ARBA" id="ARBA00004370"/>
    </source>
</evidence>
<accession>A0A0R3Q2S5</accession>
<evidence type="ECO:0000256" key="5">
    <source>
        <dbReference type="ARBA" id="ARBA00023136"/>
    </source>
</evidence>
<evidence type="ECO:0000256" key="7">
    <source>
        <dbReference type="SAM" id="Phobius"/>
    </source>
</evidence>
<sequence>MKNYRFQCIAVMIDRGCGNECFSTWLLSMFLYLPGVIYAFIVILQEKPPIVMPSNNVVVNTYVSSLAFRTETTPAVESAPHPAPLPSSSSVGNAPPAYELGDVDGKA</sequence>
<dbReference type="Pfam" id="PF01679">
    <property type="entry name" value="Pmp3"/>
    <property type="match status" value="1"/>
</dbReference>
<gene>
    <name evidence="8" type="ORF">ACOC_LOCUS13374</name>
</gene>
<comment type="similarity">
    <text evidence="2">Belongs to the UPF0057 (PMP3) family.</text>
</comment>
<evidence type="ECO:0000256" key="3">
    <source>
        <dbReference type="ARBA" id="ARBA00022692"/>
    </source>
</evidence>
<dbReference type="OrthoDB" id="5912871at2759"/>
<keyword evidence="3 7" id="KW-0812">Transmembrane</keyword>
<dbReference type="InterPro" id="IPR000612">
    <property type="entry name" value="PMP3"/>
</dbReference>